<keyword evidence="3 11" id="KW-0444">Lipid biosynthesis</keyword>
<comment type="subcellular location">
    <subcellularLocation>
        <location evidence="1">Membrane</location>
        <topology evidence="1">Multi-pass membrane protein</topology>
    </subcellularLocation>
</comment>
<evidence type="ECO:0000256" key="1">
    <source>
        <dbReference type="ARBA" id="ARBA00004141"/>
    </source>
</evidence>
<keyword evidence="4 11" id="KW-0812">Transmembrane</keyword>
<dbReference type="SUPFAM" id="SSF51735">
    <property type="entry name" value="NAD(P)-binding Rossmann-fold domains"/>
    <property type="match status" value="1"/>
</dbReference>
<dbReference type="KEGG" id="gfs:119639926"/>
<dbReference type="CDD" id="cd09071">
    <property type="entry name" value="FAR_C"/>
    <property type="match status" value="1"/>
</dbReference>
<comment type="function">
    <text evidence="11">Catalyzes the reduction of fatty acyl-CoA to fatty alcohols.</text>
</comment>
<accession>A0A9C5ZCG6</accession>
<dbReference type="InterPro" id="IPR013120">
    <property type="entry name" value="FAR_NAD-bd"/>
</dbReference>
<dbReference type="Proteomes" id="UP000092443">
    <property type="component" value="Unplaced"/>
</dbReference>
<feature type="domain" description="Fatty acyl-CoA reductase C-terminal" evidence="12">
    <location>
        <begin position="380"/>
        <end position="472"/>
    </location>
</feature>
<evidence type="ECO:0000259" key="12">
    <source>
        <dbReference type="Pfam" id="PF03015"/>
    </source>
</evidence>
<evidence type="ECO:0000256" key="6">
    <source>
        <dbReference type="ARBA" id="ARBA00022989"/>
    </source>
</evidence>
<gene>
    <name evidence="15" type="primary">LOC119639926</name>
</gene>
<evidence type="ECO:0000256" key="2">
    <source>
        <dbReference type="ARBA" id="ARBA00005928"/>
    </source>
</evidence>
<keyword evidence="5 11" id="KW-0521">NADP</keyword>
<dbReference type="EC" id="1.2.1.84" evidence="11"/>
<name>A0A9C5ZCG6_9MUSC</name>
<dbReference type="GeneID" id="119639926"/>
<keyword evidence="9 11" id="KW-0472">Membrane</keyword>
<evidence type="ECO:0000313" key="14">
    <source>
        <dbReference type="Proteomes" id="UP000092443"/>
    </source>
</evidence>
<evidence type="ECO:0000256" key="9">
    <source>
        <dbReference type="ARBA" id="ARBA00023136"/>
    </source>
</evidence>
<evidence type="ECO:0000256" key="10">
    <source>
        <dbReference type="ARBA" id="ARBA00052530"/>
    </source>
</evidence>
<dbReference type="GO" id="GO:0080019">
    <property type="term" value="F:alcohol-forming very long-chain fatty acyl-CoA reductase activity"/>
    <property type="evidence" value="ECO:0007669"/>
    <property type="project" value="InterPro"/>
</dbReference>
<dbReference type="GO" id="GO:0035336">
    <property type="term" value="P:long-chain fatty-acyl-CoA metabolic process"/>
    <property type="evidence" value="ECO:0007669"/>
    <property type="project" value="TreeGrafter"/>
</dbReference>
<keyword evidence="7 11" id="KW-0560">Oxidoreductase</keyword>
<evidence type="ECO:0000256" key="11">
    <source>
        <dbReference type="RuleBase" id="RU363097"/>
    </source>
</evidence>
<evidence type="ECO:0000259" key="13">
    <source>
        <dbReference type="Pfam" id="PF07993"/>
    </source>
</evidence>
<organism evidence="14 15">
    <name type="scientific">Glossina fuscipes</name>
    <dbReference type="NCBI Taxonomy" id="7396"/>
    <lineage>
        <taxon>Eukaryota</taxon>
        <taxon>Metazoa</taxon>
        <taxon>Ecdysozoa</taxon>
        <taxon>Arthropoda</taxon>
        <taxon>Hexapoda</taxon>
        <taxon>Insecta</taxon>
        <taxon>Pterygota</taxon>
        <taxon>Neoptera</taxon>
        <taxon>Endopterygota</taxon>
        <taxon>Diptera</taxon>
        <taxon>Brachycera</taxon>
        <taxon>Muscomorpha</taxon>
        <taxon>Hippoboscoidea</taxon>
        <taxon>Glossinidae</taxon>
        <taxon>Glossina</taxon>
    </lineage>
</organism>
<evidence type="ECO:0000256" key="4">
    <source>
        <dbReference type="ARBA" id="ARBA00022692"/>
    </source>
</evidence>
<sequence>MYIEDVLIDEKLTALQNFYYGQNILITGGTGFLGKILLNKLFTACPGIDQIYMLVRQKKNSNVTKRLEEIFNDPIFDTMKMMKPKFRHHIISIPGDCMLPDLGLSHEDRRILIENVNIVFHMAATVRFDEKLKIAMQINATAARDIMLLCNEMKNLKSCLHVSTAYSYCPQARIEEKFYAAPRNTKNLILLTECAPDKLLDSMTPVLLGEYPNTYTFTKAVAEDIVKTFGKNLPVGVFRPGIVISTYNEPISGWIDNFYGPTGVIAGASTGIIRTLRCNPHAFADMVPVDMCVNSIIAASWDIAKKYNSTVTLKENGEKLIQTPKVYNFCSSKENKITWGDFTNKTTKYGHMYPTKKAIWYTCYANRPNRIMHLLSIFCLHYLPATILDCFSLIMGKKPRLLKTYKKIHRFMHVIEYFAMRQWDFGIDNVQDLWNSLSERDKELFYFDMDQLDWDRFLQQYLLGVRQYLLKDPIETRSEALSRWNRLYWMHQIAKFAVFIVLAQTAFFIFLKIF</sequence>
<dbReference type="RefSeq" id="XP_037893579.1">
    <property type="nucleotide sequence ID" value="XM_038037651.1"/>
</dbReference>
<dbReference type="InterPro" id="IPR036291">
    <property type="entry name" value="NAD(P)-bd_dom_sf"/>
</dbReference>
<protein>
    <recommendedName>
        <fullName evidence="11">Fatty acyl-CoA reductase</fullName>
        <ecNumber evidence="11">1.2.1.84</ecNumber>
    </recommendedName>
</protein>
<dbReference type="FunFam" id="3.40.50.720:FF:000143">
    <property type="entry name" value="Fatty acyl-CoA reductase"/>
    <property type="match status" value="1"/>
</dbReference>
<proteinExistence type="inferred from homology"/>
<dbReference type="AlphaFoldDB" id="A0A9C5ZCG6"/>
<dbReference type="GO" id="GO:0005777">
    <property type="term" value="C:peroxisome"/>
    <property type="evidence" value="ECO:0007669"/>
    <property type="project" value="TreeGrafter"/>
</dbReference>
<reference evidence="15" key="1">
    <citation type="submission" date="2025-08" db="UniProtKB">
        <authorList>
            <consortium name="RefSeq"/>
        </authorList>
    </citation>
    <scope>IDENTIFICATION</scope>
    <source>
        <tissue evidence="15">Whole body pupa</tissue>
    </source>
</reference>
<evidence type="ECO:0000256" key="7">
    <source>
        <dbReference type="ARBA" id="ARBA00023002"/>
    </source>
</evidence>
<dbReference type="InterPro" id="IPR026055">
    <property type="entry name" value="FAR"/>
</dbReference>
<evidence type="ECO:0000256" key="8">
    <source>
        <dbReference type="ARBA" id="ARBA00023098"/>
    </source>
</evidence>
<dbReference type="GO" id="GO:0016020">
    <property type="term" value="C:membrane"/>
    <property type="evidence" value="ECO:0007669"/>
    <property type="project" value="UniProtKB-SubCell"/>
</dbReference>
<evidence type="ECO:0000256" key="3">
    <source>
        <dbReference type="ARBA" id="ARBA00022516"/>
    </source>
</evidence>
<keyword evidence="14" id="KW-1185">Reference proteome</keyword>
<dbReference type="CDD" id="cd05236">
    <property type="entry name" value="FAR-N_SDR_e"/>
    <property type="match status" value="1"/>
</dbReference>
<dbReference type="PANTHER" id="PTHR11011">
    <property type="entry name" value="MALE STERILITY PROTEIN 2-RELATED"/>
    <property type="match status" value="1"/>
</dbReference>
<dbReference type="InterPro" id="IPR033640">
    <property type="entry name" value="FAR_C"/>
</dbReference>
<dbReference type="PANTHER" id="PTHR11011:SF60">
    <property type="entry name" value="FATTY ACYL-COA REDUCTASE-RELATED"/>
    <property type="match status" value="1"/>
</dbReference>
<feature type="transmembrane region" description="Helical" evidence="11">
    <location>
        <begin position="493"/>
        <end position="511"/>
    </location>
</feature>
<dbReference type="Pfam" id="PF07993">
    <property type="entry name" value="NAD_binding_4"/>
    <property type="match status" value="1"/>
</dbReference>
<evidence type="ECO:0000313" key="15">
    <source>
        <dbReference type="RefSeq" id="XP_037893579.1"/>
    </source>
</evidence>
<evidence type="ECO:0000256" key="5">
    <source>
        <dbReference type="ARBA" id="ARBA00022857"/>
    </source>
</evidence>
<keyword evidence="8 11" id="KW-0443">Lipid metabolism</keyword>
<feature type="domain" description="Thioester reductase (TE)" evidence="13">
    <location>
        <begin position="26"/>
        <end position="296"/>
    </location>
</feature>
<dbReference type="GO" id="GO:0102965">
    <property type="term" value="F:alcohol-forming long-chain fatty acyl-CoA reductase activity"/>
    <property type="evidence" value="ECO:0007669"/>
    <property type="project" value="UniProtKB-EC"/>
</dbReference>
<dbReference type="Pfam" id="PF03015">
    <property type="entry name" value="Sterile"/>
    <property type="match status" value="1"/>
</dbReference>
<feature type="transmembrane region" description="Helical" evidence="11">
    <location>
        <begin position="371"/>
        <end position="396"/>
    </location>
</feature>
<keyword evidence="6 11" id="KW-1133">Transmembrane helix</keyword>
<comment type="similarity">
    <text evidence="2 11">Belongs to the fatty acyl-CoA reductase family.</text>
</comment>
<dbReference type="Gene3D" id="3.40.50.720">
    <property type="entry name" value="NAD(P)-binding Rossmann-like Domain"/>
    <property type="match status" value="1"/>
</dbReference>
<comment type="catalytic activity">
    <reaction evidence="10 11">
        <text>a long-chain fatty acyl-CoA + 2 NADPH + 2 H(+) = a long-chain primary fatty alcohol + 2 NADP(+) + CoA</text>
        <dbReference type="Rhea" id="RHEA:52716"/>
        <dbReference type="ChEBI" id="CHEBI:15378"/>
        <dbReference type="ChEBI" id="CHEBI:57287"/>
        <dbReference type="ChEBI" id="CHEBI:57783"/>
        <dbReference type="ChEBI" id="CHEBI:58349"/>
        <dbReference type="ChEBI" id="CHEBI:77396"/>
        <dbReference type="ChEBI" id="CHEBI:83139"/>
        <dbReference type="EC" id="1.2.1.84"/>
    </reaction>
</comment>